<accession>A0A842JKT8</accession>
<evidence type="ECO:0000313" key="3">
    <source>
        <dbReference type="Proteomes" id="UP000587396"/>
    </source>
</evidence>
<feature type="transmembrane region" description="Helical" evidence="1">
    <location>
        <begin position="97"/>
        <end position="116"/>
    </location>
</feature>
<reference evidence="2 3" key="1">
    <citation type="submission" date="2020-08" db="EMBL/GenBank/DDBJ databases">
        <authorList>
            <person name="Liu C."/>
            <person name="Sun Q."/>
        </authorList>
    </citation>
    <scope>NUCLEOTIDE SEQUENCE [LARGE SCALE GENOMIC DNA]</scope>
    <source>
        <strain evidence="2 3">N22</strain>
    </source>
</reference>
<evidence type="ECO:0000313" key="2">
    <source>
        <dbReference type="EMBL" id="MBC2889809.1"/>
    </source>
</evidence>
<keyword evidence="3" id="KW-1185">Reference proteome</keyword>
<gene>
    <name evidence="2" type="ORF">H7313_10730</name>
</gene>
<dbReference type="AlphaFoldDB" id="A0A842JKT8"/>
<name>A0A842JKT8_9ACTN</name>
<feature type="transmembrane region" description="Helical" evidence="1">
    <location>
        <begin position="71"/>
        <end position="91"/>
    </location>
</feature>
<keyword evidence="1" id="KW-1133">Transmembrane helix</keyword>
<dbReference type="Proteomes" id="UP000587396">
    <property type="component" value="Unassembled WGS sequence"/>
</dbReference>
<comment type="caution">
    <text evidence="2">The sequence shown here is derived from an EMBL/GenBank/DDBJ whole genome shotgun (WGS) entry which is preliminary data.</text>
</comment>
<feature type="transmembrane region" description="Helical" evidence="1">
    <location>
        <begin position="47"/>
        <end position="64"/>
    </location>
</feature>
<sequence>MAKDFSNPKKLGFMRLLQVFFAFNVIVTIALLVFLVKGNYELGFEDILDFVNLIFDGISFWLIWQRKRLARYFIIGFSLFNIVLGTAFNIATGVFNPADQLLACTSDIILLAYFLTSRRAKAVLTKPFNAEVKQQELSKDINYYQPKTWAFWRNLIIYFCVFSVVGHWMEAGYCTLIRFGLIPGIYDPNSQIWSDWLYPFLVYGFGAVACVLLLYPVKNFLEKHIGSRVVPLIISFVINALVCTLIELAMGLMLNQPGPDGKLPLWDYSDMFCNFMGQVCLQNAVAFGVVATLMTWVIYPALEGWLAKVPRDGMNIAFIAVVVGFCILFFLYCINVLIPGVEVTADDDTGESTIEFSRQYDSDAGA</sequence>
<feature type="transmembrane region" description="Helical" evidence="1">
    <location>
        <begin position="196"/>
        <end position="217"/>
    </location>
</feature>
<feature type="transmembrane region" description="Helical" evidence="1">
    <location>
        <begin position="275"/>
        <end position="302"/>
    </location>
</feature>
<feature type="transmembrane region" description="Helical" evidence="1">
    <location>
        <begin position="314"/>
        <end position="338"/>
    </location>
</feature>
<keyword evidence="1" id="KW-0812">Transmembrane</keyword>
<proteinExistence type="predicted"/>
<dbReference type="EMBL" id="JACMSE010000007">
    <property type="protein sequence ID" value="MBC2889809.1"/>
    <property type="molecule type" value="Genomic_DNA"/>
</dbReference>
<keyword evidence="1" id="KW-0472">Membrane</keyword>
<protein>
    <submittedName>
        <fullName evidence="2">Putative ABC transporter permease</fullName>
    </submittedName>
</protein>
<feature type="transmembrane region" description="Helical" evidence="1">
    <location>
        <begin position="12"/>
        <end position="35"/>
    </location>
</feature>
<feature type="transmembrane region" description="Helical" evidence="1">
    <location>
        <begin position="229"/>
        <end position="255"/>
    </location>
</feature>
<organism evidence="2 3">
    <name type="scientific">Gordonibacter massiliensis</name>
    <name type="common">ex Traore et al. 2017</name>
    <dbReference type="NCBI Taxonomy" id="1841863"/>
    <lineage>
        <taxon>Bacteria</taxon>
        <taxon>Bacillati</taxon>
        <taxon>Actinomycetota</taxon>
        <taxon>Coriobacteriia</taxon>
        <taxon>Eggerthellales</taxon>
        <taxon>Eggerthellaceae</taxon>
        <taxon>Gordonibacter</taxon>
    </lineage>
</organism>
<feature type="transmembrane region" description="Helical" evidence="1">
    <location>
        <begin position="151"/>
        <end position="169"/>
    </location>
</feature>
<dbReference type="InterPro" id="IPR010540">
    <property type="entry name" value="CmpB_TMEM229"/>
</dbReference>
<dbReference type="Pfam" id="PF06541">
    <property type="entry name" value="ABC_trans_CmpB"/>
    <property type="match status" value="1"/>
</dbReference>
<evidence type="ECO:0000256" key="1">
    <source>
        <dbReference type="SAM" id="Phobius"/>
    </source>
</evidence>